<keyword evidence="1" id="KW-1133">Transmembrane helix</keyword>
<dbReference type="Proteomes" id="UP001497382">
    <property type="component" value="Unassembled WGS sequence"/>
</dbReference>
<keyword evidence="1" id="KW-0472">Membrane</keyword>
<organism evidence="2 3">
    <name type="scientific">Larinioides sclopetarius</name>
    <dbReference type="NCBI Taxonomy" id="280406"/>
    <lineage>
        <taxon>Eukaryota</taxon>
        <taxon>Metazoa</taxon>
        <taxon>Ecdysozoa</taxon>
        <taxon>Arthropoda</taxon>
        <taxon>Chelicerata</taxon>
        <taxon>Arachnida</taxon>
        <taxon>Araneae</taxon>
        <taxon>Araneomorphae</taxon>
        <taxon>Entelegynae</taxon>
        <taxon>Araneoidea</taxon>
        <taxon>Araneidae</taxon>
        <taxon>Larinioides</taxon>
    </lineage>
</organism>
<keyword evidence="1" id="KW-0812">Transmembrane</keyword>
<gene>
    <name evidence="2" type="ORF">LARSCL_LOCUS2243</name>
</gene>
<comment type="caution">
    <text evidence="2">The sequence shown here is derived from an EMBL/GenBank/DDBJ whole genome shotgun (WGS) entry which is preliminary data.</text>
</comment>
<accession>A0AAV1Z1M3</accession>
<proteinExistence type="predicted"/>
<protein>
    <submittedName>
        <fullName evidence="2">Uncharacterized protein</fullName>
    </submittedName>
</protein>
<reference evidence="2 3" key="1">
    <citation type="submission" date="2024-04" db="EMBL/GenBank/DDBJ databases">
        <authorList>
            <person name="Rising A."/>
            <person name="Reimegard J."/>
            <person name="Sonavane S."/>
            <person name="Akerstrom W."/>
            <person name="Nylinder S."/>
            <person name="Hedman E."/>
            <person name="Kallberg Y."/>
        </authorList>
    </citation>
    <scope>NUCLEOTIDE SEQUENCE [LARGE SCALE GENOMIC DNA]</scope>
</reference>
<feature type="transmembrane region" description="Helical" evidence="1">
    <location>
        <begin position="7"/>
        <end position="26"/>
    </location>
</feature>
<keyword evidence="3" id="KW-1185">Reference proteome</keyword>
<evidence type="ECO:0000256" key="1">
    <source>
        <dbReference type="SAM" id="Phobius"/>
    </source>
</evidence>
<name>A0AAV1Z1M3_9ARAC</name>
<evidence type="ECO:0000313" key="2">
    <source>
        <dbReference type="EMBL" id="CAL1264949.1"/>
    </source>
</evidence>
<dbReference type="EMBL" id="CAXIEN010000015">
    <property type="protein sequence ID" value="CAL1264949.1"/>
    <property type="molecule type" value="Genomic_DNA"/>
</dbReference>
<dbReference type="AlphaFoldDB" id="A0AAV1Z1M3"/>
<evidence type="ECO:0000313" key="3">
    <source>
        <dbReference type="Proteomes" id="UP001497382"/>
    </source>
</evidence>
<sequence>MDYKVKLIFMLVLVDCCCCRLQMIVWNRKATS</sequence>